<evidence type="ECO:0000313" key="1">
    <source>
        <dbReference type="EMBL" id="KAG1364084.1"/>
    </source>
</evidence>
<proteinExistence type="predicted"/>
<dbReference type="EMBL" id="CM017882">
    <property type="protein sequence ID" value="KAG1364084.1"/>
    <property type="molecule type" value="Genomic_DNA"/>
</dbReference>
<comment type="caution">
    <text evidence="1">The sequence shown here is derived from an EMBL/GenBank/DDBJ whole genome shotgun (WGS) entry which is preliminary data.</text>
</comment>
<dbReference type="OrthoDB" id="654716at2759"/>
<organism evidence="1 2">
    <name type="scientific">Cocos nucifera</name>
    <name type="common">Coconut palm</name>
    <dbReference type="NCBI Taxonomy" id="13894"/>
    <lineage>
        <taxon>Eukaryota</taxon>
        <taxon>Viridiplantae</taxon>
        <taxon>Streptophyta</taxon>
        <taxon>Embryophyta</taxon>
        <taxon>Tracheophyta</taxon>
        <taxon>Spermatophyta</taxon>
        <taxon>Magnoliopsida</taxon>
        <taxon>Liliopsida</taxon>
        <taxon>Arecaceae</taxon>
        <taxon>Arecoideae</taxon>
        <taxon>Cocoseae</taxon>
        <taxon>Attaleinae</taxon>
        <taxon>Cocos</taxon>
    </lineage>
</organism>
<dbReference type="AlphaFoldDB" id="A0A8K0N9J5"/>
<name>A0A8K0N9J5_COCNU</name>
<sequence>MSCSFLCLFFKFSGRSRYRDDDVDWEPRYTRKIRLSDEDRGRWVGEQDVDKKASDFIARFHQSRTLVA</sequence>
<dbReference type="Proteomes" id="UP000797356">
    <property type="component" value="Chromosome 11"/>
</dbReference>
<dbReference type="PANTHER" id="PTHR33511">
    <property type="entry name" value="OS06G0632400 PROTEIN"/>
    <property type="match status" value="1"/>
</dbReference>
<reference evidence="1" key="1">
    <citation type="journal article" date="2017" name="Gigascience">
        <title>The genome draft of coconut (Cocos nucifera).</title>
        <authorList>
            <person name="Xiao Y."/>
            <person name="Xu P."/>
            <person name="Fan H."/>
            <person name="Baudouin L."/>
            <person name="Xia W."/>
            <person name="Bocs S."/>
            <person name="Xu J."/>
            <person name="Li Q."/>
            <person name="Guo A."/>
            <person name="Zhou L."/>
            <person name="Li J."/>
            <person name="Wu Y."/>
            <person name="Ma Z."/>
            <person name="Armero A."/>
            <person name="Issali A.E."/>
            <person name="Liu N."/>
            <person name="Peng M."/>
            <person name="Yang Y."/>
        </authorList>
    </citation>
    <scope>NUCLEOTIDE SEQUENCE</scope>
    <source>
        <tissue evidence="1">Spear leaf of Hainan Tall coconut</tissue>
    </source>
</reference>
<gene>
    <name evidence="1" type="ORF">COCNU_11G009110</name>
</gene>
<protein>
    <submittedName>
        <fullName evidence="1">Uncharacterized protein</fullName>
    </submittedName>
</protein>
<accession>A0A8K0N9J5</accession>
<evidence type="ECO:0000313" key="2">
    <source>
        <dbReference type="Proteomes" id="UP000797356"/>
    </source>
</evidence>
<keyword evidence="2" id="KW-1185">Reference proteome</keyword>
<reference evidence="1" key="2">
    <citation type="submission" date="2019-07" db="EMBL/GenBank/DDBJ databases">
        <authorList>
            <person name="Yang Y."/>
            <person name="Bocs S."/>
            <person name="Baudouin L."/>
        </authorList>
    </citation>
    <scope>NUCLEOTIDE SEQUENCE</scope>
    <source>
        <tissue evidence="1">Spear leaf of Hainan Tall coconut</tissue>
    </source>
</reference>